<dbReference type="GO" id="GO:0004450">
    <property type="term" value="F:isocitrate dehydrogenase (NADP+) activity"/>
    <property type="evidence" value="ECO:0007669"/>
    <property type="project" value="UniProtKB-UniRule"/>
</dbReference>
<evidence type="ECO:0000256" key="1">
    <source>
        <dbReference type="ARBA" id="ARBA00001936"/>
    </source>
</evidence>
<dbReference type="InterPro" id="IPR019818">
    <property type="entry name" value="IsoCit/isopropylmalate_DH_CS"/>
</dbReference>
<keyword evidence="3" id="KW-0329">Glyoxylate bypass</keyword>
<feature type="binding site" evidence="14">
    <location>
        <begin position="309"/>
        <end position="314"/>
    </location>
    <ligand>
        <name>NADP(+)</name>
        <dbReference type="ChEBI" id="CHEBI:58349"/>
    </ligand>
</feature>
<dbReference type="FunFam" id="3.40.718.10:FF:000002">
    <property type="entry name" value="Isocitrate dehydrogenase [NADP]"/>
    <property type="match status" value="1"/>
</dbReference>
<evidence type="ECO:0000256" key="5">
    <source>
        <dbReference type="ARBA" id="ARBA00022723"/>
    </source>
</evidence>
<evidence type="ECO:0000313" key="16">
    <source>
        <dbReference type="EMBL" id="RNB45971.1"/>
    </source>
</evidence>
<dbReference type="GO" id="GO:0006097">
    <property type="term" value="P:glyoxylate cycle"/>
    <property type="evidence" value="ECO:0007669"/>
    <property type="project" value="UniProtKB-KW"/>
</dbReference>
<feature type="binding site" evidence="12">
    <location>
        <position position="77"/>
    </location>
    <ligand>
        <name>D-threo-isocitrate</name>
        <dbReference type="ChEBI" id="CHEBI:15562"/>
    </ligand>
</feature>
<feature type="binding site" evidence="12">
    <location>
        <position position="132"/>
    </location>
    <ligand>
        <name>D-threo-isocitrate</name>
        <dbReference type="ChEBI" id="CHEBI:15562"/>
    </ligand>
</feature>
<evidence type="ECO:0000256" key="7">
    <source>
        <dbReference type="ARBA" id="ARBA00022857"/>
    </source>
</evidence>
<evidence type="ECO:0000256" key="3">
    <source>
        <dbReference type="ARBA" id="ARBA00022435"/>
    </source>
</evidence>
<dbReference type="InterPro" id="IPR024084">
    <property type="entry name" value="IsoPropMal-DH-like_dom"/>
</dbReference>
<evidence type="ECO:0000256" key="10">
    <source>
        <dbReference type="PIRNR" id="PIRNR000108"/>
    </source>
</evidence>
<feature type="binding site" evidence="14">
    <location>
        <position position="259"/>
    </location>
    <ligand>
        <name>NADP(+)</name>
        <dbReference type="ChEBI" id="CHEBI:58349"/>
    </ligand>
</feature>
<keyword evidence="9 10" id="KW-0464">Manganese</keyword>
<dbReference type="OrthoDB" id="9765655at2"/>
<dbReference type="EC" id="1.1.1.42" evidence="10"/>
<feature type="binding site" evidence="12">
    <location>
        <begin position="94"/>
        <end position="100"/>
    </location>
    <ligand>
        <name>D-threo-isocitrate</name>
        <dbReference type="ChEBI" id="CHEBI:15562"/>
    </ligand>
</feature>
<keyword evidence="8 10" id="KW-0560">Oxidoreductase</keyword>
<dbReference type="PROSITE" id="PS00470">
    <property type="entry name" value="IDH_IMDH"/>
    <property type="match status" value="1"/>
</dbReference>
<protein>
    <recommendedName>
        <fullName evidence="10">Isocitrate dehydrogenase [NADP]</fullName>
        <ecNumber evidence="10">1.1.1.42</ecNumber>
    </recommendedName>
</protein>
<dbReference type="GO" id="GO:0006102">
    <property type="term" value="P:isocitrate metabolic process"/>
    <property type="evidence" value="ECO:0007669"/>
    <property type="project" value="UniProtKB-UniRule"/>
</dbReference>
<feature type="binding site" evidence="14">
    <location>
        <position position="327"/>
    </location>
    <ligand>
        <name>NADP(+)</name>
        <dbReference type="ChEBI" id="CHEBI:58349"/>
    </ligand>
</feature>
<dbReference type="RefSeq" id="WP_122937883.1">
    <property type="nucleotide sequence ID" value="NZ_JBHSNT010000053.1"/>
</dbReference>
<dbReference type="NCBIfam" id="TIGR00127">
    <property type="entry name" value="nadp_idh_euk"/>
    <property type="match status" value="1"/>
</dbReference>
<evidence type="ECO:0000256" key="8">
    <source>
        <dbReference type="ARBA" id="ARBA00023002"/>
    </source>
</evidence>
<comment type="caution">
    <text evidence="16">The sequence shown here is derived from an EMBL/GenBank/DDBJ whole genome shotgun (WGS) entry which is preliminary data.</text>
</comment>
<dbReference type="GO" id="GO:0051287">
    <property type="term" value="F:NAD binding"/>
    <property type="evidence" value="ECO:0007669"/>
    <property type="project" value="InterPro"/>
</dbReference>
<dbReference type="NCBIfam" id="NF006156">
    <property type="entry name" value="PRK08299.1"/>
    <property type="match status" value="1"/>
</dbReference>
<dbReference type="Pfam" id="PF00180">
    <property type="entry name" value="Iso_dh"/>
    <property type="match status" value="1"/>
</dbReference>
<dbReference type="SMART" id="SM01329">
    <property type="entry name" value="Iso_dh"/>
    <property type="match status" value="1"/>
</dbReference>
<dbReference type="Gene3D" id="3.40.718.10">
    <property type="entry name" value="Isopropylmalate Dehydrogenase"/>
    <property type="match status" value="1"/>
</dbReference>
<evidence type="ECO:0000256" key="9">
    <source>
        <dbReference type="ARBA" id="ARBA00023211"/>
    </source>
</evidence>
<evidence type="ECO:0000256" key="6">
    <source>
        <dbReference type="ARBA" id="ARBA00022842"/>
    </source>
</evidence>
<keyword evidence="17" id="KW-1185">Reference proteome</keyword>
<keyword evidence="4 10" id="KW-0816">Tricarboxylic acid cycle</keyword>
<dbReference type="InterPro" id="IPR004790">
    <property type="entry name" value="Isocitrate_DH_NADP"/>
</dbReference>
<evidence type="ECO:0000256" key="4">
    <source>
        <dbReference type="ARBA" id="ARBA00022532"/>
    </source>
</evidence>
<feature type="binding site" evidence="13">
    <location>
        <position position="251"/>
    </location>
    <ligand>
        <name>Mn(2+)</name>
        <dbReference type="ChEBI" id="CHEBI:29035"/>
    </ligand>
</feature>
<gene>
    <name evidence="16" type="ORF">EDM22_14950</name>
</gene>
<feature type="binding site" evidence="12">
    <location>
        <position position="109"/>
    </location>
    <ligand>
        <name>D-threo-isocitrate</name>
        <dbReference type="ChEBI" id="CHEBI:15562"/>
    </ligand>
</feature>
<name>A0A3M8A4R4_9MICO</name>
<keyword evidence="6 10" id="KW-0460">Magnesium</keyword>
<dbReference type="EMBL" id="RHHB01000039">
    <property type="protein sequence ID" value="RNB45971.1"/>
    <property type="molecule type" value="Genomic_DNA"/>
</dbReference>
<sequence>MSKIKVEGTVVELDGDEMTRIIWQAIKDQLIHPYLDVNLEYYDLSIQKRDETDDQITIDAAHAIQKHGVGVKCATITPDEARVEEFGLKKMWRSPNGTIRNILGGVIFREPIIISNIPRLVPGWNKPIIVGRHAFGDQYRATDFRFDGPGTLTMTFTPADGSEPQQFEVFQAPSSGVAMGMYNLDDSIRDFARASLNYGLSRNYPVYLSTKNTILKAYDGRFKDLFQEIFDAEFKEAFDAAGLTYEHRLIDDMVAASLKWEGGYVWACKNYDGDVQSDTVAQGFGSLGLMTSVLATPDGKVVEAEAAHGTVTRHYRQHQQGKPTSTNPIASIYAWTRGLAHRGKLDGNQELIDFSHTLEDVVIKTVESGAMTKDLALLVGPEQPYQTTEEFLATLAANLEARIAA</sequence>
<feature type="domain" description="Isopropylmalate dehydrogenase-like" evidence="15">
    <location>
        <begin position="9"/>
        <end position="395"/>
    </location>
</feature>
<comment type="cofactor">
    <cofactor evidence="10 13">
        <name>Mg(2+)</name>
        <dbReference type="ChEBI" id="CHEBI:18420"/>
    </cofactor>
    <cofactor evidence="10 13">
        <name>Mn(2+)</name>
        <dbReference type="ChEBI" id="CHEBI:29035"/>
    </cofactor>
    <text evidence="10 13">Binds 1 Mg(2+) or Mn(2+) ion per subunit.</text>
</comment>
<evidence type="ECO:0000256" key="14">
    <source>
        <dbReference type="PIRSR" id="PIRSR000108-4"/>
    </source>
</evidence>
<organism evidence="16 17">
    <name type="scientific">Agromyces tardus</name>
    <dbReference type="NCBI Taxonomy" id="2583849"/>
    <lineage>
        <taxon>Bacteria</taxon>
        <taxon>Bacillati</taxon>
        <taxon>Actinomycetota</taxon>
        <taxon>Actinomycetes</taxon>
        <taxon>Micrococcales</taxon>
        <taxon>Microbacteriaceae</taxon>
        <taxon>Agromyces</taxon>
    </lineage>
</organism>
<dbReference type="AlphaFoldDB" id="A0A3M8A4R4"/>
<feature type="binding site" evidence="14">
    <location>
        <position position="82"/>
    </location>
    <ligand>
        <name>NADP(+)</name>
        <dbReference type="ChEBI" id="CHEBI:58349"/>
    </ligand>
</feature>
<comment type="similarity">
    <text evidence="2 10">Belongs to the isocitrate and isopropylmalate dehydrogenases family.</text>
</comment>
<comment type="catalytic activity">
    <reaction evidence="10">
        <text>D-threo-isocitrate + NADP(+) = 2-oxoglutarate + CO2 + NADPH</text>
        <dbReference type="Rhea" id="RHEA:19629"/>
        <dbReference type="ChEBI" id="CHEBI:15562"/>
        <dbReference type="ChEBI" id="CHEBI:16526"/>
        <dbReference type="ChEBI" id="CHEBI:16810"/>
        <dbReference type="ChEBI" id="CHEBI:57783"/>
        <dbReference type="ChEBI" id="CHEBI:58349"/>
        <dbReference type="EC" id="1.1.1.42"/>
    </reaction>
</comment>
<dbReference type="Proteomes" id="UP000275048">
    <property type="component" value="Unassembled WGS sequence"/>
</dbReference>
<evidence type="ECO:0000256" key="12">
    <source>
        <dbReference type="PIRSR" id="PIRSR000108-2"/>
    </source>
</evidence>
<keyword evidence="5 10" id="KW-0479">Metal-binding</keyword>
<dbReference type="PANTHER" id="PTHR11822">
    <property type="entry name" value="NADP-SPECIFIC ISOCITRATE DEHYDROGENASE"/>
    <property type="match status" value="1"/>
</dbReference>
<dbReference type="GO" id="GO:0006099">
    <property type="term" value="P:tricarboxylic acid cycle"/>
    <property type="evidence" value="ECO:0007669"/>
    <property type="project" value="UniProtKB-KW"/>
</dbReference>
<feature type="binding site" evidence="14">
    <location>
        <begin position="75"/>
        <end position="77"/>
    </location>
    <ligand>
        <name>NADP(+)</name>
        <dbReference type="ChEBI" id="CHEBI:58349"/>
    </ligand>
</feature>
<reference evidence="16 17" key="1">
    <citation type="submission" date="2018-10" db="EMBL/GenBank/DDBJ databases">
        <title>Isolation, diversity and antibacterial activity of antinobacteria from the wheat rhizosphere soil.</title>
        <authorList>
            <person name="Sun T."/>
        </authorList>
    </citation>
    <scope>NUCLEOTIDE SEQUENCE [LARGE SCALE GENOMIC DNA]</scope>
    <source>
        <strain evidence="16 17">SJ-23</strain>
    </source>
</reference>
<dbReference type="PANTHER" id="PTHR11822:SF21">
    <property type="entry name" value="ISOCITRATE DEHYDROGENASE [NADP], MITOCHONDRIAL"/>
    <property type="match status" value="1"/>
</dbReference>
<dbReference type="SUPFAM" id="SSF53659">
    <property type="entry name" value="Isocitrate/Isopropylmalate dehydrogenase-like"/>
    <property type="match status" value="1"/>
</dbReference>
<feature type="binding site" evidence="13">
    <location>
        <position position="274"/>
    </location>
    <ligand>
        <name>Mn(2+)</name>
        <dbReference type="ChEBI" id="CHEBI:29035"/>
    </ligand>
</feature>
<dbReference type="PIRSF" id="PIRSF000108">
    <property type="entry name" value="IDH_NADP"/>
    <property type="match status" value="1"/>
</dbReference>
<evidence type="ECO:0000259" key="15">
    <source>
        <dbReference type="SMART" id="SM01329"/>
    </source>
</evidence>
<evidence type="ECO:0000256" key="11">
    <source>
        <dbReference type="PIRSR" id="PIRSR000108-1"/>
    </source>
</evidence>
<keyword evidence="7 10" id="KW-0521">NADP</keyword>
<evidence type="ECO:0000313" key="17">
    <source>
        <dbReference type="Proteomes" id="UP000275048"/>
    </source>
</evidence>
<proteinExistence type="inferred from homology"/>
<feature type="site" description="Critical for catalysis" evidence="11">
    <location>
        <position position="139"/>
    </location>
</feature>
<accession>A0A3M8A4R4</accession>
<dbReference type="GO" id="GO:0000287">
    <property type="term" value="F:magnesium ion binding"/>
    <property type="evidence" value="ECO:0007669"/>
    <property type="project" value="InterPro"/>
</dbReference>
<evidence type="ECO:0000256" key="13">
    <source>
        <dbReference type="PIRSR" id="PIRSR000108-3"/>
    </source>
</evidence>
<feature type="site" description="Critical for catalysis" evidence="11">
    <location>
        <position position="211"/>
    </location>
</feature>
<comment type="cofactor">
    <cofactor evidence="1">
        <name>Mn(2+)</name>
        <dbReference type="ChEBI" id="CHEBI:29035"/>
    </cofactor>
</comment>
<evidence type="ECO:0000256" key="2">
    <source>
        <dbReference type="ARBA" id="ARBA00007769"/>
    </source>
</evidence>